<dbReference type="InterPro" id="IPR008271">
    <property type="entry name" value="Ser/Thr_kinase_AS"/>
</dbReference>
<dbReference type="Proteomes" id="UP000077315">
    <property type="component" value="Unassembled WGS sequence"/>
</dbReference>
<dbReference type="PANTHER" id="PTHR24058">
    <property type="entry name" value="DUAL SPECIFICITY PROTEIN KINASE"/>
    <property type="match status" value="1"/>
</dbReference>
<dbReference type="InterPro" id="IPR042521">
    <property type="entry name" value="DYRK"/>
</dbReference>
<keyword evidence="6" id="KW-0418">Kinase</keyword>
<organism evidence="14 15">
    <name type="scientific">Phycomyces blakesleeanus (strain ATCC 8743b / DSM 1359 / FGSC 10004 / NBRC 33097 / NRRL 1555)</name>
    <dbReference type="NCBI Taxonomy" id="763407"/>
    <lineage>
        <taxon>Eukaryota</taxon>
        <taxon>Fungi</taxon>
        <taxon>Fungi incertae sedis</taxon>
        <taxon>Mucoromycota</taxon>
        <taxon>Mucoromycotina</taxon>
        <taxon>Mucoromycetes</taxon>
        <taxon>Mucorales</taxon>
        <taxon>Phycomycetaceae</taxon>
        <taxon>Phycomyces</taxon>
    </lineage>
</organism>
<dbReference type="InterPro" id="IPR000719">
    <property type="entry name" value="Prot_kinase_dom"/>
</dbReference>
<dbReference type="OrthoDB" id="9332038at2759"/>
<evidence type="ECO:0000256" key="6">
    <source>
        <dbReference type="ARBA" id="ARBA00022777"/>
    </source>
</evidence>
<dbReference type="EMBL" id="KV440984">
    <property type="protein sequence ID" value="OAD72174.1"/>
    <property type="molecule type" value="Genomic_DNA"/>
</dbReference>
<accession>A0A167M948</accession>
<gene>
    <name evidence="14" type="ORF">PHYBLDRAFT_134532</name>
</gene>
<sequence>MNTNATNAMGFKIALDFYGKYLTPFERSEIRDFPTVYFVGPHAEKVQASPEQSNFNYGYDDERGDYKITMKDHLSYRYEVLQELGRGSFGQVVKCFDHKTGLTVAIKLIRNKKRFHAQALTEVKILKNLVDWDPEDKHHNVRMTDSFYFRGHLCIATECLNINLYEFIKSHNFKGFKVPLIRRFTIQILQSLSLLSQHGVVHCDLKPENILLKHPQKSTIKVIDFGSSCLENERVYTYIQSRFYRSPEIILGMNYNMAIDMWSVGCILAELFTGQPLFPGENEQEQLACIMEILGTPSRYLIEQSARRKLFFDSTGAPRIVPNSRGRKRQPSALSLHKVLRCNDPAFLDFVERCLEWDPQKRPTPDEALLHEWIVPKVTPKPPPVVASSRGFSAEEYNSIAMRTMSPPAGIPKTSATGYLYTLRKNSFMVDTDRIL</sequence>
<dbReference type="Gene3D" id="3.30.10.30">
    <property type="entry name" value="DYRK"/>
    <property type="match status" value="1"/>
</dbReference>
<dbReference type="RefSeq" id="XP_018290214.1">
    <property type="nucleotide sequence ID" value="XM_018429654.1"/>
</dbReference>
<comment type="catalytic activity">
    <reaction evidence="10">
        <text>L-tyrosyl-[protein] + ATP = O-phospho-L-tyrosyl-[protein] + ADP + H(+)</text>
        <dbReference type="Rhea" id="RHEA:10596"/>
        <dbReference type="Rhea" id="RHEA-COMP:10136"/>
        <dbReference type="Rhea" id="RHEA-COMP:20101"/>
        <dbReference type="ChEBI" id="CHEBI:15378"/>
        <dbReference type="ChEBI" id="CHEBI:30616"/>
        <dbReference type="ChEBI" id="CHEBI:46858"/>
        <dbReference type="ChEBI" id="CHEBI:61978"/>
        <dbReference type="ChEBI" id="CHEBI:456216"/>
        <dbReference type="EC" id="2.7.12.1"/>
    </reaction>
</comment>
<dbReference type="EC" id="2.7.12.1" evidence="2"/>
<dbReference type="VEuPathDB" id="FungiDB:PHYBLDRAFT_134532"/>
<evidence type="ECO:0000256" key="7">
    <source>
        <dbReference type="ARBA" id="ARBA00022840"/>
    </source>
</evidence>
<proteinExistence type="inferred from homology"/>
<dbReference type="PROSITE" id="PS50011">
    <property type="entry name" value="PROTEIN_KINASE_DOM"/>
    <property type="match status" value="1"/>
</dbReference>
<dbReference type="GeneID" id="28990560"/>
<dbReference type="PANTHER" id="PTHR24058:SF22">
    <property type="entry name" value="DUAL SPECIFICITY TYROSINE-PHOSPHORYLATION-REGULATED KINASE 4"/>
    <property type="match status" value="1"/>
</dbReference>
<evidence type="ECO:0000256" key="12">
    <source>
        <dbReference type="RuleBase" id="RU000304"/>
    </source>
</evidence>
<protein>
    <recommendedName>
        <fullName evidence="2">dual-specificity kinase</fullName>
        <ecNumber evidence="2">2.7.12.1</ecNumber>
    </recommendedName>
</protein>
<keyword evidence="3 12" id="KW-0723">Serine/threonine-protein kinase</keyword>
<dbReference type="STRING" id="763407.A0A167M948"/>
<dbReference type="FunFam" id="1.10.510.10:FF:000112">
    <property type="entry name" value="Putative dual specificity tyrosine-phosphorylation-regulated kinase 2"/>
    <property type="match status" value="1"/>
</dbReference>
<evidence type="ECO:0000256" key="11">
    <source>
        <dbReference type="PROSITE-ProRule" id="PRU10141"/>
    </source>
</evidence>
<dbReference type="GO" id="GO:0005737">
    <property type="term" value="C:cytoplasm"/>
    <property type="evidence" value="ECO:0007669"/>
    <property type="project" value="TreeGrafter"/>
</dbReference>
<comment type="catalytic activity">
    <reaction evidence="8">
        <text>L-seryl-[protein] + ATP = O-phospho-L-seryl-[protein] + ADP + H(+)</text>
        <dbReference type="Rhea" id="RHEA:17989"/>
        <dbReference type="Rhea" id="RHEA-COMP:9863"/>
        <dbReference type="Rhea" id="RHEA-COMP:11604"/>
        <dbReference type="ChEBI" id="CHEBI:15378"/>
        <dbReference type="ChEBI" id="CHEBI:29999"/>
        <dbReference type="ChEBI" id="CHEBI:30616"/>
        <dbReference type="ChEBI" id="CHEBI:83421"/>
        <dbReference type="ChEBI" id="CHEBI:456216"/>
        <dbReference type="EC" id="2.7.12.1"/>
    </reaction>
</comment>
<evidence type="ECO:0000313" key="15">
    <source>
        <dbReference type="Proteomes" id="UP000077315"/>
    </source>
</evidence>
<evidence type="ECO:0000256" key="10">
    <source>
        <dbReference type="ARBA" id="ARBA00051680"/>
    </source>
</evidence>
<keyword evidence="15" id="KW-1185">Reference proteome</keyword>
<evidence type="ECO:0000313" key="14">
    <source>
        <dbReference type="EMBL" id="OAD72174.1"/>
    </source>
</evidence>
<dbReference type="InterPro" id="IPR050494">
    <property type="entry name" value="Ser_Thr_dual-spec_kinase"/>
</dbReference>
<dbReference type="AlphaFoldDB" id="A0A167M948"/>
<evidence type="ECO:0000256" key="1">
    <source>
        <dbReference type="ARBA" id="ARBA00008867"/>
    </source>
</evidence>
<feature type="domain" description="Protein kinase" evidence="13">
    <location>
        <begin position="78"/>
        <end position="374"/>
    </location>
</feature>
<keyword evidence="5 11" id="KW-0547">Nucleotide-binding</keyword>
<reference evidence="15" key="1">
    <citation type="submission" date="2015-06" db="EMBL/GenBank/DDBJ databases">
        <title>Expansion of signal transduction pathways in fungi by whole-genome duplication.</title>
        <authorList>
            <consortium name="DOE Joint Genome Institute"/>
            <person name="Corrochano L.M."/>
            <person name="Kuo A."/>
            <person name="Marcet-Houben M."/>
            <person name="Polaino S."/>
            <person name="Salamov A."/>
            <person name="Villalobos J.M."/>
            <person name="Alvarez M.I."/>
            <person name="Avalos J."/>
            <person name="Benito E.P."/>
            <person name="Benoit I."/>
            <person name="Burger G."/>
            <person name="Camino L.P."/>
            <person name="Canovas D."/>
            <person name="Cerda-Olmedo E."/>
            <person name="Cheng J.-F."/>
            <person name="Dominguez A."/>
            <person name="Elias M."/>
            <person name="Eslava A.P."/>
            <person name="Glaser F."/>
            <person name="Grimwood J."/>
            <person name="Gutierrez G."/>
            <person name="Heitman J."/>
            <person name="Henrissat B."/>
            <person name="Iturriaga E.A."/>
            <person name="Lang B.F."/>
            <person name="Lavin J.L."/>
            <person name="Lee S."/>
            <person name="Li W."/>
            <person name="Lindquist E."/>
            <person name="Lopez-Garcia S."/>
            <person name="Luque E.M."/>
            <person name="Marcos A.T."/>
            <person name="Martin J."/>
            <person name="McCluskey K."/>
            <person name="Medina H.R."/>
            <person name="Miralles-Duran A."/>
            <person name="Miyazaki A."/>
            <person name="Munoz-Torres E."/>
            <person name="Oguiza J.A."/>
            <person name="Ohm R."/>
            <person name="Olmedo M."/>
            <person name="Orejas M."/>
            <person name="Ortiz-Castellanos L."/>
            <person name="Pisabarro A.G."/>
            <person name="Rodriguez-Romero J."/>
            <person name="Ruiz-Herrera J."/>
            <person name="Ruiz-Vazquez R."/>
            <person name="Sanz C."/>
            <person name="Schackwitz W."/>
            <person name="Schmutz J."/>
            <person name="Shahriari M."/>
            <person name="Shelest E."/>
            <person name="Silva-Franco F."/>
            <person name="Soanes D."/>
            <person name="Syed K."/>
            <person name="Tagua V.G."/>
            <person name="Talbot N.J."/>
            <person name="Thon M."/>
            <person name="De vries R.P."/>
            <person name="Wiebenga A."/>
            <person name="Yadav J.S."/>
            <person name="Braun E.L."/>
            <person name="Baker S."/>
            <person name="Garre V."/>
            <person name="Horwitz B."/>
            <person name="Torres-Martinez S."/>
            <person name="Idnurm A."/>
            <person name="Herrera-Estrella A."/>
            <person name="Gabaldon T."/>
            <person name="Grigoriev I.V."/>
        </authorList>
    </citation>
    <scope>NUCLEOTIDE SEQUENCE [LARGE SCALE GENOMIC DNA]</scope>
    <source>
        <strain evidence="15">NRRL 1555(-)</strain>
    </source>
</reference>
<dbReference type="PROSITE" id="PS00108">
    <property type="entry name" value="PROTEIN_KINASE_ST"/>
    <property type="match status" value="1"/>
</dbReference>
<dbReference type="Gene3D" id="1.10.510.10">
    <property type="entry name" value="Transferase(Phosphotransferase) domain 1"/>
    <property type="match status" value="1"/>
</dbReference>
<evidence type="ECO:0000256" key="2">
    <source>
        <dbReference type="ARBA" id="ARBA00013203"/>
    </source>
</evidence>
<dbReference type="SMART" id="SM00220">
    <property type="entry name" value="S_TKc"/>
    <property type="match status" value="1"/>
</dbReference>
<dbReference type="InterPro" id="IPR017441">
    <property type="entry name" value="Protein_kinase_ATP_BS"/>
</dbReference>
<dbReference type="Gene3D" id="3.30.200.20">
    <property type="entry name" value="Phosphorylase Kinase, domain 1"/>
    <property type="match status" value="1"/>
</dbReference>
<comment type="catalytic activity">
    <reaction evidence="9">
        <text>L-threonyl-[protein] + ATP = O-phospho-L-threonyl-[protein] + ADP + H(+)</text>
        <dbReference type="Rhea" id="RHEA:46608"/>
        <dbReference type="Rhea" id="RHEA-COMP:11060"/>
        <dbReference type="Rhea" id="RHEA-COMP:11605"/>
        <dbReference type="ChEBI" id="CHEBI:15378"/>
        <dbReference type="ChEBI" id="CHEBI:30013"/>
        <dbReference type="ChEBI" id="CHEBI:30616"/>
        <dbReference type="ChEBI" id="CHEBI:61977"/>
        <dbReference type="ChEBI" id="CHEBI:456216"/>
        <dbReference type="EC" id="2.7.12.1"/>
    </reaction>
</comment>
<dbReference type="GO" id="GO:0004674">
    <property type="term" value="F:protein serine/threonine kinase activity"/>
    <property type="evidence" value="ECO:0007669"/>
    <property type="project" value="UniProtKB-KW"/>
</dbReference>
<evidence type="ECO:0000256" key="3">
    <source>
        <dbReference type="ARBA" id="ARBA00022527"/>
    </source>
</evidence>
<keyword evidence="4" id="KW-0808">Transferase</keyword>
<dbReference type="InParanoid" id="A0A167M948"/>
<evidence type="ECO:0000256" key="8">
    <source>
        <dbReference type="ARBA" id="ARBA00049003"/>
    </source>
</evidence>
<evidence type="ECO:0000256" key="4">
    <source>
        <dbReference type="ARBA" id="ARBA00022679"/>
    </source>
</evidence>
<dbReference type="SUPFAM" id="SSF56112">
    <property type="entry name" value="Protein kinase-like (PK-like)"/>
    <property type="match status" value="1"/>
</dbReference>
<dbReference type="Pfam" id="PF00069">
    <property type="entry name" value="Pkinase"/>
    <property type="match status" value="1"/>
</dbReference>
<dbReference type="GO" id="GO:0004712">
    <property type="term" value="F:protein serine/threonine/tyrosine kinase activity"/>
    <property type="evidence" value="ECO:0007669"/>
    <property type="project" value="UniProtKB-EC"/>
</dbReference>
<comment type="similarity">
    <text evidence="1">Belongs to the protein kinase superfamily. CMGC Ser/Thr protein kinase family. MNB/DYRK subfamily.</text>
</comment>
<evidence type="ECO:0000256" key="5">
    <source>
        <dbReference type="ARBA" id="ARBA00022741"/>
    </source>
</evidence>
<dbReference type="CDD" id="cd14210">
    <property type="entry name" value="PKc_DYRK"/>
    <property type="match status" value="1"/>
</dbReference>
<keyword evidence="7 11" id="KW-0067">ATP-binding</keyword>
<dbReference type="InterPro" id="IPR011009">
    <property type="entry name" value="Kinase-like_dom_sf"/>
</dbReference>
<dbReference type="GO" id="GO:0005524">
    <property type="term" value="F:ATP binding"/>
    <property type="evidence" value="ECO:0007669"/>
    <property type="project" value="UniProtKB-UniRule"/>
</dbReference>
<dbReference type="PROSITE" id="PS00107">
    <property type="entry name" value="PROTEIN_KINASE_ATP"/>
    <property type="match status" value="1"/>
</dbReference>
<evidence type="ECO:0000259" key="13">
    <source>
        <dbReference type="PROSITE" id="PS50011"/>
    </source>
</evidence>
<evidence type="ECO:0000256" key="9">
    <source>
        <dbReference type="ARBA" id="ARBA00049308"/>
    </source>
</evidence>
<feature type="binding site" evidence="11">
    <location>
        <position position="107"/>
    </location>
    <ligand>
        <name>ATP</name>
        <dbReference type="ChEBI" id="CHEBI:30616"/>
    </ligand>
</feature>
<dbReference type="GO" id="GO:0005856">
    <property type="term" value="C:cytoskeleton"/>
    <property type="evidence" value="ECO:0007669"/>
    <property type="project" value="TreeGrafter"/>
</dbReference>
<name>A0A167M948_PHYB8</name>